<gene>
    <name evidence="2" type="ORF">Tci_693855</name>
</gene>
<dbReference type="EMBL" id="BKCJ010578156">
    <property type="protein sequence ID" value="GFB21884.1"/>
    <property type="molecule type" value="Genomic_DNA"/>
</dbReference>
<name>A0A699L5G1_TANCI</name>
<protein>
    <submittedName>
        <fullName evidence="2">Uncharacterized protein</fullName>
    </submittedName>
</protein>
<reference evidence="2" key="1">
    <citation type="journal article" date="2019" name="Sci. Rep.">
        <title>Draft genome of Tanacetum cinerariifolium, the natural source of mosquito coil.</title>
        <authorList>
            <person name="Yamashiro T."/>
            <person name="Shiraishi A."/>
            <person name="Satake H."/>
            <person name="Nakayama K."/>
        </authorList>
    </citation>
    <scope>NUCLEOTIDE SEQUENCE</scope>
</reference>
<evidence type="ECO:0000313" key="2">
    <source>
        <dbReference type="EMBL" id="GFB21884.1"/>
    </source>
</evidence>
<sequence>MTLPNPQRHVVPTTVLTRSKLVPITATKPVTAAVPKPHVTRPRQAKPVATKSHSPSRRNSNRSPSPKASTFPLKVTAAKAPMVNAVKGNYAWKPKCPILDHVSCNTSTSMTLKRFDYNDALRRSKSVIAWVPKRN</sequence>
<organism evidence="2">
    <name type="scientific">Tanacetum cinerariifolium</name>
    <name type="common">Dalmatian daisy</name>
    <name type="synonym">Chrysanthemum cinerariifolium</name>
    <dbReference type="NCBI Taxonomy" id="118510"/>
    <lineage>
        <taxon>Eukaryota</taxon>
        <taxon>Viridiplantae</taxon>
        <taxon>Streptophyta</taxon>
        <taxon>Embryophyta</taxon>
        <taxon>Tracheophyta</taxon>
        <taxon>Spermatophyta</taxon>
        <taxon>Magnoliopsida</taxon>
        <taxon>eudicotyledons</taxon>
        <taxon>Gunneridae</taxon>
        <taxon>Pentapetalae</taxon>
        <taxon>asterids</taxon>
        <taxon>campanulids</taxon>
        <taxon>Asterales</taxon>
        <taxon>Asteraceae</taxon>
        <taxon>Asteroideae</taxon>
        <taxon>Anthemideae</taxon>
        <taxon>Anthemidinae</taxon>
        <taxon>Tanacetum</taxon>
    </lineage>
</organism>
<accession>A0A699L5G1</accession>
<comment type="caution">
    <text evidence="2">The sequence shown here is derived from an EMBL/GenBank/DDBJ whole genome shotgun (WGS) entry which is preliminary data.</text>
</comment>
<dbReference type="AlphaFoldDB" id="A0A699L5G1"/>
<evidence type="ECO:0000256" key="1">
    <source>
        <dbReference type="SAM" id="MobiDB-lite"/>
    </source>
</evidence>
<proteinExistence type="predicted"/>
<feature type="region of interest" description="Disordered" evidence="1">
    <location>
        <begin position="25"/>
        <end position="72"/>
    </location>
</feature>